<sequence length="141" mass="17166">MKGKSLEKSYNLLVLNNFEEMELILTKRFLSYFGKLLPLEYSYLDWLVFKLRPIRKQNNFQLALNSDYIRSEIVLNPKTLIQFIQFLNYAQNLDYTIANWDEVYYRKVTFIVRDFITYQNPTISSTNRYKLKKQKNFLQIY</sequence>
<reference evidence="1" key="1">
    <citation type="journal article" date="2010" name="PLoS ONE">
        <title>The complete plastid genomes of the two 'dinotoms' Durinskia baltica and Kryptoperidinium foliaceum.</title>
        <authorList>
            <person name="Imanian B."/>
            <person name="Pombert J.F."/>
            <person name="Keeling P.J."/>
        </authorList>
    </citation>
    <scope>NUCLEOTIDE SEQUENCE</scope>
    <source>
        <strain evidence="1">CCMP1326</strain>
    </source>
</reference>
<organism evidence="1">
    <name type="scientific">Kryptoperidinium foliaceum</name>
    <dbReference type="NCBI Taxonomy" id="160619"/>
    <lineage>
        <taxon>Eukaryota</taxon>
        <taxon>Sar</taxon>
        <taxon>Alveolata</taxon>
        <taxon>Dinophyceae</taxon>
        <taxon>Peridiniales</taxon>
        <taxon>Kryptoperidiniaceae</taxon>
        <taxon>Kryptoperidinium</taxon>
    </lineage>
</organism>
<keyword evidence="1" id="KW-0150">Chloroplast</keyword>
<geneLocation type="chloroplast" evidence="1"/>
<dbReference type="RefSeq" id="YP_003734646.1">
    <property type="nucleotide sequence ID" value="NC_014267.1"/>
</dbReference>
<dbReference type="EMBL" id="GU591328">
    <property type="protein sequence ID" value="ADI40431.1"/>
    <property type="molecule type" value="Genomic_DNA"/>
</dbReference>
<gene>
    <name evidence="1" type="primary">orf141</name>
</gene>
<name>D7PJN1_9DINO</name>
<protein>
    <submittedName>
        <fullName evidence="1">Uncharacterized protein orf141</fullName>
    </submittedName>
</protein>
<evidence type="ECO:0000313" key="1">
    <source>
        <dbReference type="EMBL" id="ADI40431.1"/>
    </source>
</evidence>
<dbReference type="AlphaFoldDB" id="D7PJN1"/>
<keyword evidence="1" id="KW-0934">Plastid</keyword>
<dbReference type="GeneID" id="9385039"/>
<accession>D7PJN1</accession>
<proteinExistence type="predicted"/>